<dbReference type="EMBL" id="JBHTCO010000002">
    <property type="protein sequence ID" value="MFC7391843.1"/>
    <property type="molecule type" value="Genomic_DNA"/>
</dbReference>
<dbReference type="Proteomes" id="UP001596505">
    <property type="component" value="Unassembled WGS sequence"/>
</dbReference>
<organism evidence="2 3">
    <name type="scientific">Scopulibacillus cellulosilyticus</name>
    <dbReference type="NCBI Taxonomy" id="2665665"/>
    <lineage>
        <taxon>Bacteria</taxon>
        <taxon>Bacillati</taxon>
        <taxon>Bacillota</taxon>
        <taxon>Bacilli</taxon>
        <taxon>Bacillales</taxon>
        <taxon>Sporolactobacillaceae</taxon>
        <taxon>Scopulibacillus</taxon>
    </lineage>
</organism>
<gene>
    <name evidence="2" type="ORF">ACFQRG_02390</name>
</gene>
<keyword evidence="2" id="KW-0255">Endonuclease</keyword>
<sequence length="201" mass="23567">MSLIDNREEMTYAEYLKWDEGKRCEVLDGQVISMTPARTPDHQRVLRELAVEFAMYLRGKECETFTSPIDVCLFDKKKTDINKIKNWVQPDLIVVCDENKIDNKRIIGPPDLAAEILSPSTAKNDRILKFNKYEEAGIKEYWIVDPYNQVIEVYLLEDGTYQRQGMFFRKDVIKVNILSDLEIDLKNVFLIEAEEEYEDKV</sequence>
<protein>
    <submittedName>
        <fullName evidence="2">Uma2 family endonuclease</fullName>
    </submittedName>
</protein>
<dbReference type="PANTHER" id="PTHR36558">
    <property type="entry name" value="GLR1098 PROTEIN"/>
    <property type="match status" value="1"/>
</dbReference>
<proteinExistence type="predicted"/>
<name>A0ABW2PQZ8_9BACL</name>
<dbReference type="Pfam" id="PF05685">
    <property type="entry name" value="Uma2"/>
    <property type="match status" value="1"/>
</dbReference>
<evidence type="ECO:0000313" key="2">
    <source>
        <dbReference type="EMBL" id="MFC7391843.1"/>
    </source>
</evidence>
<comment type="caution">
    <text evidence="2">The sequence shown here is derived from an EMBL/GenBank/DDBJ whole genome shotgun (WGS) entry which is preliminary data.</text>
</comment>
<dbReference type="SUPFAM" id="SSF52980">
    <property type="entry name" value="Restriction endonuclease-like"/>
    <property type="match status" value="1"/>
</dbReference>
<dbReference type="RefSeq" id="WP_380963226.1">
    <property type="nucleotide sequence ID" value="NZ_JBHTCO010000002.1"/>
</dbReference>
<dbReference type="Gene3D" id="3.90.1570.10">
    <property type="entry name" value="tt1808, chain A"/>
    <property type="match status" value="1"/>
</dbReference>
<reference evidence="3" key="1">
    <citation type="journal article" date="2019" name="Int. J. Syst. Evol. Microbiol.">
        <title>The Global Catalogue of Microorganisms (GCM) 10K type strain sequencing project: providing services to taxonomists for standard genome sequencing and annotation.</title>
        <authorList>
            <consortium name="The Broad Institute Genomics Platform"/>
            <consortium name="The Broad Institute Genome Sequencing Center for Infectious Disease"/>
            <person name="Wu L."/>
            <person name="Ma J."/>
        </authorList>
    </citation>
    <scope>NUCLEOTIDE SEQUENCE [LARGE SCALE GENOMIC DNA]</scope>
    <source>
        <strain evidence="3">CGMCC 1.16305</strain>
    </source>
</reference>
<feature type="domain" description="Putative restriction endonuclease" evidence="1">
    <location>
        <begin position="13"/>
        <end position="185"/>
    </location>
</feature>
<dbReference type="InterPro" id="IPR011335">
    <property type="entry name" value="Restrct_endonuc-II-like"/>
</dbReference>
<keyword evidence="2" id="KW-0540">Nuclease</keyword>
<evidence type="ECO:0000313" key="3">
    <source>
        <dbReference type="Proteomes" id="UP001596505"/>
    </source>
</evidence>
<accession>A0ABW2PQZ8</accession>
<dbReference type="GO" id="GO:0004519">
    <property type="term" value="F:endonuclease activity"/>
    <property type="evidence" value="ECO:0007669"/>
    <property type="project" value="UniProtKB-KW"/>
</dbReference>
<dbReference type="InterPro" id="IPR008538">
    <property type="entry name" value="Uma2"/>
</dbReference>
<dbReference type="CDD" id="cd06260">
    <property type="entry name" value="DUF820-like"/>
    <property type="match status" value="1"/>
</dbReference>
<dbReference type="InterPro" id="IPR012296">
    <property type="entry name" value="Nuclease_put_TT1808"/>
</dbReference>
<keyword evidence="3" id="KW-1185">Reference proteome</keyword>
<dbReference type="PANTHER" id="PTHR36558:SF1">
    <property type="entry name" value="RESTRICTION ENDONUCLEASE DOMAIN-CONTAINING PROTEIN-RELATED"/>
    <property type="match status" value="1"/>
</dbReference>
<keyword evidence="2" id="KW-0378">Hydrolase</keyword>
<evidence type="ECO:0000259" key="1">
    <source>
        <dbReference type="Pfam" id="PF05685"/>
    </source>
</evidence>